<dbReference type="OrthoDB" id="7432683at2"/>
<proteinExistence type="predicted"/>
<accession>A0A2M9BLQ0</accession>
<sequence>MSNSRIYFAIPEPCHQDWAQMTPTERGRFCQACRKEVLDFSATDPTTILSILRHAPEGSVCGRIPTQVLAQSRQQAETAARRPHWPGLSGVRRWLAAVSVPLLAVTTPLLAHPVAVPHAVAPGASSRPTTLQLRVYDPATGQGVGFATVQLWLANSLLLTAQAEADGTLQLALPDKTDTLRLLVQMPGFRAAEEQLQPGTVRGPLAIPLQRGATELPVVRKAAEAPVQQRTILGGAISTYVVVEQAPLQRLTRTPKRLFEWLRRKAKPEQ</sequence>
<organism evidence="1 2">
    <name type="scientific">Hymenobacter chitinivorans DSM 11115</name>
    <dbReference type="NCBI Taxonomy" id="1121954"/>
    <lineage>
        <taxon>Bacteria</taxon>
        <taxon>Pseudomonadati</taxon>
        <taxon>Bacteroidota</taxon>
        <taxon>Cytophagia</taxon>
        <taxon>Cytophagales</taxon>
        <taxon>Hymenobacteraceae</taxon>
        <taxon>Hymenobacter</taxon>
    </lineage>
</organism>
<evidence type="ECO:0008006" key="3">
    <source>
        <dbReference type="Google" id="ProtNLM"/>
    </source>
</evidence>
<comment type="caution">
    <text evidence="1">The sequence shown here is derived from an EMBL/GenBank/DDBJ whole genome shotgun (WGS) entry which is preliminary data.</text>
</comment>
<dbReference type="AlphaFoldDB" id="A0A2M9BLQ0"/>
<evidence type="ECO:0000313" key="2">
    <source>
        <dbReference type="Proteomes" id="UP000228535"/>
    </source>
</evidence>
<dbReference type="RefSeq" id="WP_100334612.1">
    <property type="nucleotide sequence ID" value="NZ_PGFA01000001.1"/>
</dbReference>
<keyword evidence="2" id="KW-1185">Reference proteome</keyword>
<reference evidence="1 2" key="1">
    <citation type="submission" date="2017-11" db="EMBL/GenBank/DDBJ databases">
        <title>Genomic Encyclopedia of Archaeal and Bacterial Type Strains, Phase II (KMG-II): From Individual Species to Whole Genera.</title>
        <authorList>
            <person name="Goeker M."/>
        </authorList>
    </citation>
    <scope>NUCLEOTIDE SEQUENCE [LARGE SCALE GENOMIC DNA]</scope>
    <source>
        <strain evidence="1 2">DSM 11115</strain>
    </source>
</reference>
<protein>
    <recommendedName>
        <fullName evidence="3">Carboxypeptidase family protein</fullName>
    </recommendedName>
</protein>
<gene>
    <name evidence="1" type="ORF">CLV45_0273</name>
</gene>
<dbReference type="EMBL" id="PGFA01000001">
    <property type="protein sequence ID" value="PJJ58862.1"/>
    <property type="molecule type" value="Genomic_DNA"/>
</dbReference>
<evidence type="ECO:0000313" key="1">
    <source>
        <dbReference type="EMBL" id="PJJ58862.1"/>
    </source>
</evidence>
<dbReference type="Proteomes" id="UP000228535">
    <property type="component" value="Unassembled WGS sequence"/>
</dbReference>
<name>A0A2M9BLQ0_9BACT</name>